<comment type="caution">
    <text evidence="2">The sequence shown here is derived from an EMBL/GenBank/DDBJ whole genome shotgun (WGS) entry which is preliminary data.</text>
</comment>
<gene>
    <name evidence="2" type="ORF">PVAP13_9NG430214</name>
</gene>
<dbReference type="AlphaFoldDB" id="A0A8T0MUG9"/>
<dbReference type="EMBL" id="CM029054">
    <property type="protein sequence ID" value="KAG2538416.1"/>
    <property type="molecule type" value="Genomic_DNA"/>
</dbReference>
<protein>
    <submittedName>
        <fullName evidence="2">Uncharacterized protein</fullName>
    </submittedName>
</protein>
<name>A0A8T0MUG9_PANVG</name>
<reference evidence="2 3" key="1">
    <citation type="submission" date="2020-05" db="EMBL/GenBank/DDBJ databases">
        <title>WGS assembly of Panicum virgatum.</title>
        <authorList>
            <person name="Lovell J.T."/>
            <person name="Jenkins J."/>
            <person name="Shu S."/>
            <person name="Juenger T.E."/>
            <person name="Schmutz J."/>
        </authorList>
    </citation>
    <scope>NUCLEOTIDE SEQUENCE [LARGE SCALE GENOMIC DNA]</scope>
    <source>
        <strain evidence="3">cv. AP13</strain>
    </source>
</reference>
<feature type="region of interest" description="Disordered" evidence="1">
    <location>
        <begin position="94"/>
        <end position="114"/>
    </location>
</feature>
<evidence type="ECO:0000313" key="3">
    <source>
        <dbReference type="Proteomes" id="UP000823388"/>
    </source>
</evidence>
<dbReference type="Proteomes" id="UP000823388">
    <property type="component" value="Chromosome 9N"/>
</dbReference>
<organism evidence="2 3">
    <name type="scientific">Panicum virgatum</name>
    <name type="common">Blackwell switchgrass</name>
    <dbReference type="NCBI Taxonomy" id="38727"/>
    <lineage>
        <taxon>Eukaryota</taxon>
        <taxon>Viridiplantae</taxon>
        <taxon>Streptophyta</taxon>
        <taxon>Embryophyta</taxon>
        <taxon>Tracheophyta</taxon>
        <taxon>Spermatophyta</taxon>
        <taxon>Magnoliopsida</taxon>
        <taxon>Liliopsida</taxon>
        <taxon>Poales</taxon>
        <taxon>Poaceae</taxon>
        <taxon>PACMAD clade</taxon>
        <taxon>Panicoideae</taxon>
        <taxon>Panicodae</taxon>
        <taxon>Paniceae</taxon>
        <taxon>Panicinae</taxon>
        <taxon>Panicum</taxon>
        <taxon>Panicum sect. Hiantes</taxon>
    </lineage>
</organism>
<feature type="region of interest" description="Disordered" evidence="1">
    <location>
        <begin position="50"/>
        <end position="76"/>
    </location>
</feature>
<sequence length="114" mass="12925">MSGTEGESPTDFNECVSKNELQRLIDDQRTYIDGKFDELMRTINGLVTRVEHVEQHPPPRRHRCQPYGDADDEDEDANLDADARDVDHLRCNCQGMGGNQNRGNNDPFAKPNLP</sequence>
<evidence type="ECO:0000313" key="2">
    <source>
        <dbReference type="EMBL" id="KAG2538416.1"/>
    </source>
</evidence>
<proteinExistence type="predicted"/>
<accession>A0A8T0MUG9</accession>
<keyword evidence="3" id="KW-1185">Reference proteome</keyword>
<evidence type="ECO:0000256" key="1">
    <source>
        <dbReference type="SAM" id="MobiDB-lite"/>
    </source>
</evidence>